<sequence length="220" mass="24217">MELTADEKSVSFTSESEQCVKISSADTLNRFTALPGPSTFTPGDNHPTLECLRTPKNKAGQIKDSDLVDPLSPPLSPSKTPEEMSERRRSGSVFRRCAKAVSLFLCRGEEHTQQPSQGSGLKGHSAAIKYTVPEETSLPHKGDCEVDLSASDRGGKIFSSLMSCFGFWRPHGSGDFGEVYEENHKKVEQFFWPQSASSEEIFQPRSDATSFLYESLLSSL</sequence>
<proteinExistence type="predicted"/>
<dbReference type="Proteomes" id="UP000316079">
    <property type="component" value="Unassembled WGS sequence"/>
</dbReference>
<feature type="region of interest" description="Disordered" evidence="1">
    <location>
        <begin position="31"/>
        <end position="91"/>
    </location>
</feature>
<organism evidence="2 3">
    <name type="scientific">Danionella cerebrum</name>
    <dbReference type="NCBI Taxonomy" id="2873325"/>
    <lineage>
        <taxon>Eukaryota</taxon>
        <taxon>Metazoa</taxon>
        <taxon>Chordata</taxon>
        <taxon>Craniata</taxon>
        <taxon>Vertebrata</taxon>
        <taxon>Euteleostomi</taxon>
        <taxon>Actinopterygii</taxon>
        <taxon>Neopterygii</taxon>
        <taxon>Teleostei</taxon>
        <taxon>Ostariophysi</taxon>
        <taxon>Cypriniformes</taxon>
        <taxon>Danionidae</taxon>
        <taxon>Danioninae</taxon>
        <taxon>Danionella</taxon>
    </lineage>
</organism>
<comment type="caution">
    <text evidence="2">The sequence shown here is derived from an EMBL/GenBank/DDBJ whole genome shotgun (WGS) entry which is preliminary data.</text>
</comment>
<accession>A0A553Q5I1</accession>
<evidence type="ECO:0000256" key="1">
    <source>
        <dbReference type="SAM" id="MobiDB-lite"/>
    </source>
</evidence>
<reference evidence="2 3" key="1">
    <citation type="journal article" date="2019" name="Sci. Data">
        <title>Hybrid genome assembly and annotation of Danionella translucida.</title>
        <authorList>
            <person name="Kadobianskyi M."/>
            <person name="Schulze L."/>
            <person name="Schuelke M."/>
            <person name="Judkewitz B."/>
        </authorList>
    </citation>
    <scope>NUCLEOTIDE SEQUENCE [LARGE SCALE GENOMIC DNA]</scope>
    <source>
        <strain evidence="2 3">Bolton</strain>
    </source>
</reference>
<evidence type="ECO:0000313" key="3">
    <source>
        <dbReference type="Proteomes" id="UP000316079"/>
    </source>
</evidence>
<keyword evidence="3" id="KW-1185">Reference proteome</keyword>
<protein>
    <submittedName>
        <fullName evidence="2">Uncharacterized protein</fullName>
    </submittedName>
</protein>
<dbReference type="AlphaFoldDB" id="A0A553Q5I1"/>
<gene>
    <name evidence="2" type="ORF">DNTS_009245</name>
</gene>
<name>A0A553Q5I1_9TELE</name>
<evidence type="ECO:0000313" key="2">
    <source>
        <dbReference type="EMBL" id="TRY85198.1"/>
    </source>
</evidence>
<feature type="compositionally biased region" description="Basic and acidic residues" evidence="1">
    <location>
        <begin position="80"/>
        <end position="89"/>
    </location>
</feature>
<dbReference type="EMBL" id="SRMA01026308">
    <property type="protein sequence ID" value="TRY85198.1"/>
    <property type="molecule type" value="Genomic_DNA"/>
</dbReference>